<keyword evidence="2" id="KW-0812">Transmembrane</keyword>
<feature type="transmembrane region" description="Helical" evidence="2">
    <location>
        <begin position="63"/>
        <end position="87"/>
    </location>
</feature>
<sequence>MSVSNQSSEHSESTSSPDPGPRLVTLRNGVVGGVVAVFLSFLPLSTVIGGGVAGYLDRGVGRIGGVAGGIAGIVAFVPYLLVATYLVSSPTVALPGPELGLSPAVVVAGTTAFALVYVVGLSVLGSLIGGYVYDDRDK</sequence>
<name>A0A3N6MA29_NATCH</name>
<protein>
    <recommendedName>
        <fullName evidence="5">DUF5518 domain-containing protein</fullName>
    </recommendedName>
</protein>
<dbReference type="Pfam" id="PF17647">
    <property type="entry name" value="DUF5518"/>
    <property type="match status" value="1"/>
</dbReference>
<dbReference type="EMBL" id="REGA01000017">
    <property type="protein sequence ID" value="RQG92271.1"/>
    <property type="molecule type" value="Genomic_DNA"/>
</dbReference>
<dbReference type="InterPro" id="IPR040493">
    <property type="entry name" value="DUF5518"/>
</dbReference>
<feature type="compositionally biased region" description="Low complexity" evidence="1">
    <location>
        <begin position="1"/>
        <end position="16"/>
    </location>
</feature>
<comment type="caution">
    <text evidence="3">The sequence shown here is derived from an EMBL/GenBank/DDBJ whole genome shotgun (WGS) entry which is preliminary data.</text>
</comment>
<feature type="transmembrane region" description="Helical" evidence="2">
    <location>
        <begin position="30"/>
        <end position="56"/>
    </location>
</feature>
<keyword evidence="2" id="KW-1133">Transmembrane helix</keyword>
<evidence type="ECO:0000313" key="3">
    <source>
        <dbReference type="EMBL" id="RQG92271.1"/>
    </source>
</evidence>
<evidence type="ECO:0000313" key="4">
    <source>
        <dbReference type="Proteomes" id="UP000282323"/>
    </source>
</evidence>
<evidence type="ECO:0000256" key="2">
    <source>
        <dbReference type="SAM" id="Phobius"/>
    </source>
</evidence>
<evidence type="ECO:0000256" key="1">
    <source>
        <dbReference type="SAM" id="MobiDB-lite"/>
    </source>
</evidence>
<dbReference type="Proteomes" id="UP000282323">
    <property type="component" value="Unassembled WGS sequence"/>
</dbReference>
<dbReference type="RefSeq" id="WP_124196845.1">
    <property type="nucleotide sequence ID" value="NZ_REGA01000017.1"/>
</dbReference>
<dbReference type="OrthoDB" id="341846at2157"/>
<reference evidence="3 4" key="1">
    <citation type="submission" date="2018-10" db="EMBL/GenBank/DDBJ databases">
        <title>Natrarchaeobius chitinivorans gen. nov., sp. nov., and Natrarchaeobius haloalkaliphilus sp. nov., alkaliphilic, chitin-utilizing haloarchaea from hypersaline alkaline lakes.</title>
        <authorList>
            <person name="Sorokin D.Y."/>
            <person name="Elcheninov A.G."/>
            <person name="Kostrikina N.A."/>
            <person name="Bale N.J."/>
            <person name="Sinninghe Damste J.S."/>
            <person name="Khijniak T.V."/>
            <person name="Kublanov I.V."/>
            <person name="Toshchakov S.V."/>
        </authorList>
    </citation>
    <scope>NUCLEOTIDE SEQUENCE [LARGE SCALE GENOMIC DNA]</scope>
    <source>
        <strain evidence="3 4">AArcht4T</strain>
    </source>
</reference>
<evidence type="ECO:0008006" key="5">
    <source>
        <dbReference type="Google" id="ProtNLM"/>
    </source>
</evidence>
<keyword evidence="4" id="KW-1185">Reference proteome</keyword>
<feature type="transmembrane region" description="Helical" evidence="2">
    <location>
        <begin position="107"/>
        <end position="133"/>
    </location>
</feature>
<proteinExistence type="predicted"/>
<accession>A0A3N6MA29</accession>
<dbReference type="AlphaFoldDB" id="A0A3N6MA29"/>
<keyword evidence="2" id="KW-0472">Membrane</keyword>
<organism evidence="3 4">
    <name type="scientific">Natrarchaeobius chitinivorans</name>
    <dbReference type="NCBI Taxonomy" id="1679083"/>
    <lineage>
        <taxon>Archaea</taxon>
        <taxon>Methanobacteriati</taxon>
        <taxon>Methanobacteriota</taxon>
        <taxon>Stenosarchaea group</taxon>
        <taxon>Halobacteria</taxon>
        <taxon>Halobacteriales</taxon>
        <taxon>Natrialbaceae</taxon>
        <taxon>Natrarchaeobius</taxon>
    </lineage>
</organism>
<feature type="region of interest" description="Disordered" evidence="1">
    <location>
        <begin position="1"/>
        <end position="22"/>
    </location>
</feature>
<gene>
    <name evidence="3" type="ORF">EA473_17350</name>
</gene>